<keyword evidence="2 4" id="KW-0378">Hydrolase</keyword>
<proteinExistence type="inferred from homology"/>
<feature type="chain" id="PRO_5038515577" evidence="3">
    <location>
        <begin position="20"/>
        <end position="411"/>
    </location>
</feature>
<dbReference type="PANTHER" id="PTHR40841">
    <property type="entry name" value="SIDEROPHORE TRIACETYLFUSARININE C ESTERASE"/>
    <property type="match status" value="1"/>
</dbReference>
<comment type="similarity">
    <text evidence="1">Belongs to the esterase D family.</text>
</comment>
<evidence type="ECO:0000256" key="2">
    <source>
        <dbReference type="ARBA" id="ARBA00022801"/>
    </source>
</evidence>
<dbReference type="EMBL" id="JADKFW010000013">
    <property type="protein sequence ID" value="MBK9718925.1"/>
    <property type="molecule type" value="Genomic_DNA"/>
</dbReference>
<evidence type="ECO:0000256" key="1">
    <source>
        <dbReference type="ARBA" id="ARBA00005622"/>
    </source>
</evidence>
<dbReference type="Gene3D" id="3.40.50.1820">
    <property type="entry name" value="alpha/beta hydrolase"/>
    <property type="match status" value="1"/>
</dbReference>
<dbReference type="InterPro" id="IPR029058">
    <property type="entry name" value="AB_hydrolase_fold"/>
</dbReference>
<evidence type="ECO:0000256" key="3">
    <source>
        <dbReference type="SAM" id="SignalP"/>
    </source>
</evidence>
<evidence type="ECO:0000313" key="4">
    <source>
        <dbReference type="EMBL" id="MBK9718925.1"/>
    </source>
</evidence>
<dbReference type="SUPFAM" id="SSF53474">
    <property type="entry name" value="alpha/beta-Hydrolases"/>
    <property type="match status" value="1"/>
</dbReference>
<protein>
    <submittedName>
        <fullName evidence="4">Alpha/beta hydrolase</fullName>
    </submittedName>
</protein>
<dbReference type="PANTHER" id="PTHR40841:SF2">
    <property type="entry name" value="SIDEROPHORE-DEGRADING ESTERASE (EUROFUNG)"/>
    <property type="match status" value="1"/>
</dbReference>
<dbReference type="Proteomes" id="UP000808349">
    <property type="component" value="Unassembled WGS sequence"/>
</dbReference>
<reference evidence="4 5" key="1">
    <citation type="submission" date="2020-10" db="EMBL/GenBank/DDBJ databases">
        <title>Connecting structure to function with the recovery of over 1000 high-quality activated sludge metagenome-assembled genomes encoding full-length rRNA genes using long-read sequencing.</title>
        <authorList>
            <person name="Singleton C.M."/>
            <person name="Petriglieri F."/>
            <person name="Kristensen J.M."/>
            <person name="Kirkegaard R.H."/>
            <person name="Michaelsen T.Y."/>
            <person name="Andersen M.H."/>
            <person name="Karst S.M."/>
            <person name="Dueholm M.S."/>
            <person name="Nielsen P.H."/>
            <person name="Albertsen M."/>
        </authorList>
    </citation>
    <scope>NUCLEOTIDE SEQUENCE [LARGE SCALE GENOMIC DNA]</scope>
    <source>
        <strain evidence="4">Ribe_18-Q3-R11-54_BAT3C.373</strain>
    </source>
</reference>
<comment type="caution">
    <text evidence="4">The sequence shown here is derived from an EMBL/GenBank/DDBJ whole genome shotgun (WGS) entry which is preliminary data.</text>
</comment>
<sequence length="411" mass="46821">MKKIILLLILSILTNLVFAQGKVEKEDIVIGKRDSIQSKILGEQRKIWVHVPNGANQKYPVVYVLDGDSHFSSVVGMIQQLSTINGNMMCPKMIVVGIPNTDRTRDLTPTHIDADPFVPADSTFYKTSGGGENFIAFIEKELMPYIDAKYPTAPYKMLIGHSLGGLAVMQTFVHHNDLFNSYICIDPSMWWDNQKLLKETQKVLAEKKFDGKSFYLGIANTLEEGMDIKKVEKDTSIDSKHIRSILTLKAAFEKNKQNGLKYRGKYYPDDTHGSAPLITEYDALRFFFDFFPLNLTNKDFTDSTGTIVTKYQNHFAQISQKMGYQVKPNEGLINSMGYDFLSRKIYKTAESFFKLNIENYSESENVYDSYGDYFIAIGDKSNTIIQLKKALSIKENEVSRKKLTELENDKK</sequence>
<feature type="signal peptide" evidence="3">
    <location>
        <begin position="1"/>
        <end position="19"/>
    </location>
</feature>
<keyword evidence="3" id="KW-0732">Signal</keyword>
<dbReference type="AlphaFoldDB" id="A0A9D7SC42"/>
<dbReference type="Pfam" id="PF00756">
    <property type="entry name" value="Esterase"/>
    <property type="match status" value="1"/>
</dbReference>
<dbReference type="InterPro" id="IPR052558">
    <property type="entry name" value="Siderophore_Hydrolase_D"/>
</dbReference>
<name>A0A9D7SC42_9BACT</name>
<organism evidence="4 5">
    <name type="scientific">Candidatus Defluviibacterium haderslevense</name>
    <dbReference type="NCBI Taxonomy" id="2981993"/>
    <lineage>
        <taxon>Bacteria</taxon>
        <taxon>Pseudomonadati</taxon>
        <taxon>Bacteroidota</taxon>
        <taxon>Saprospiria</taxon>
        <taxon>Saprospirales</taxon>
        <taxon>Saprospiraceae</taxon>
        <taxon>Candidatus Defluviibacterium</taxon>
    </lineage>
</organism>
<gene>
    <name evidence="4" type="ORF">IPO85_15710</name>
</gene>
<dbReference type="InterPro" id="IPR000801">
    <property type="entry name" value="Esterase-like"/>
</dbReference>
<evidence type="ECO:0000313" key="5">
    <source>
        <dbReference type="Proteomes" id="UP000808349"/>
    </source>
</evidence>
<dbReference type="GO" id="GO:0016788">
    <property type="term" value="F:hydrolase activity, acting on ester bonds"/>
    <property type="evidence" value="ECO:0007669"/>
    <property type="project" value="TreeGrafter"/>
</dbReference>
<accession>A0A9D7SC42</accession>